<evidence type="ECO:0000256" key="4">
    <source>
        <dbReference type="PROSITE-ProRule" id="PRU01248"/>
    </source>
</evidence>
<dbReference type="Gene3D" id="1.10.443.10">
    <property type="entry name" value="Intergrase catalytic core"/>
    <property type="match status" value="1"/>
</dbReference>
<keyword evidence="2 4" id="KW-0238">DNA-binding</keyword>
<accession>A0A2U2AJW3</accession>
<evidence type="ECO:0000313" key="7">
    <source>
        <dbReference type="EMBL" id="PWD83039.1"/>
    </source>
</evidence>
<dbReference type="InterPro" id="IPR013762">
    <property type="entry name" value="Integrase-like_cat_sf"/>
</dbReference>
<keyword evidence="8" id="KW-1185">Reference proteome</keyword>
<dbReference type="RefSeq" id="WP_109236254.1">
    <property type="nucleotide sequence ID" value="NZ_BMXZ01000002.1"/>
</dbReference>
<evidence type="ECO:0000313" key="8">
    <source>
        <dbReference type="Proteomes" id="UP000244948"/>
    </source>
</evidence>
<dbReference type="PROSITE" id="PS51898">
    <property type="entry name" value="TYR_RECOMBINASE"/>
    <property type="match status" value="1"/>
</dbReference>
<dbReference type="PROSITE" id="PS51900">
    <property type="entry name" value="CB"/>
    <property type="match status" value="1"/>
</dbReference>
<dbReference type="EMBL" id="QEWR01000003">
    <property type="protein sequence ID" value="PWD83039.1"/>
    <property type="molecule type" value="Genomic_DNA"/>
</dbReference>
<dbReference type="Pfam" id="PF00589">
    <property type="entry name" value="Phage_integrase"/>
    <property type="match status" value="2"/>
</dbReference>
<evidence type="ECO:0000256" key="1">
    <source>
        <dbReference type="ARBA" id="ARBA00022908"/>
    </source>
</evidence>
<evidence type="ECO:0000256" key="2">
    <source>
        <dbReference type="ARBA" id="ARBA00023125"/>
    </source>
</evidence>
<keyword evidence="3" id="KW-0233">DNA recombination</keyword>
<evidence type="ECO:0000259" key="5">
    <source>
        <dbReference type="PROSITE" id="PS51898"/>
    </source>
</evidence>
<dbReference type="PANTHER" id="PTHR30349">
    <property type="entry name" value="PHAGE INTEGRASE-RELATED"/>
    <property type="match status" value="1"/>
</dbReference>
<dbReference type="GO" id="GO:0006310">
    <property type="term" value="P:DNA recombination"/>
    <property type="evidence" value="ECO:0007669"/>
    <property type="project" value="UniProtKB-KW"/>
</dbReference>
<dbReference type="InterPro" id="IPR002104">
    <property type="entry name" value="Integrase_catalytic"/>
</dbReference>
<feature type="domain" description="Core-binding (CB)" evidence="6">
    <location>
        <begin position="56"/>
        <end position="137"/>
    </location>
</feature>
<dbReference type="PANTHER" id="PTHR30349:SF94">
    <property type="entry name" value="INTEGRASE_RECOMBINASE HI_1414-RELATED"/>
    <property type="match status" value="1"/>
</dbReference>
<organism evidence="7 8">
    <name type="scientific">Ignatzschineria indica</name>
    <dbReference type="NCBI Taxonomy" id="472583"/>
    <lineage>
        <taxon>Bacteria</taxon>
        <taxon>Pseudomonadati</taxon>
        <taxon>Pseudomonadota</taxon>
        <taxon>Gammaproteobacteria</taxon>
        <taxon>Cardiobacteriales</taxon>
        <taxon>Ignatzschineriaceae</taxon>
        <taxon>Ignatzschineria</taxon>
    </lineage>
</organism>
<evidence type="ECO:0000259" key="6">
    <source>
        <dbReference type="PROSITE" id="PS51900"/>
    </source>
</evidence>
<evidence type="ECO:0008006" key="9">
    <source>
        <dbReference type="Google" id="ProtNLM"/>
    </source>
</evidence>
<name>A0A2U2AJW3_9GAMM</name>
<sequence>MASFERVGKRWKAVVRKKGFPKRTKTFDTKKEANAWAVEYESSLLLNHSETIPSEITFGVLIKRYLAEETVNKKSARVETLILNRFLRDFPYIVNKPVNEVTPLDIANWKEAREKLVKGSTIRREWSSLSSVFSHAIKSWGLPIKENPFTLVSKPKQEKPRNQRISNSDIEKFLSALDYQEKGVVKTSKQKAAWCFLFAIETAMRAGEILKLKDNDINGRIALLRDTKNGDDRRVPLSREAIKLIEFLPEGFPVGITSAVLDVTFRKHRPEKLKHITFHDSRHEALSRMAKKIPNPMDLAKISGHRDLRVLLNTYYNPDDDHLVSLLD</sequence>
<dbReference type="InterPro" id="IPR050090">
    <property type="entry name" value="Tyrosine_recombinase_XerCD"/>
</dbReference>
<dbReference type="GO" id="GO:0015074">
    <property type="term" value="P:DNA integration"/>
    <property type="evidence" value="ECO:0007669"/>
    <property type="project" value="UniProtKB-KW"/>
</dbReference>
<gene>
    <name evidence="7" type="ORF">DC082_06335</name>
</gene>
<keyword evidence="1" id="KW-0229">DNA integration</keyword>
<dbReference type="GO" id="GO:0003677">
    <property type="term" value="F:DNA binding"/>
    <property type="evidence" value="ECO:0007669"/>
    <property type="project" value="UniProtKB-UniRule"/>
</dbReference>
<dbReference type="Gene3D" id="1.10.150.130">
    <property type="match status" value="1"/>
</dbReference>
<comment type="caution">
    <text evidence="7">The sequence shown here is derived from an EMBL/GenBank/DDBJ whole genome shotgun (WGS) entry which is preliminary data.</text>
</comment>
<dbReference type="InterPro" id="IPR010998">
    <property type="entry name" value="Integrase_recombinase_N"/>
</dbReference>
<dbReference type="CDD" id="cd00796">
    <property type="entry name" value="INT_Rci_Hp1_C"/>
    <property type="match status" value="1"/>
</dbReference>
<dbReference type="InterPro" id="IPR011010">
    <property type="entry name" value="DNA_brk_join_enz"/>
</dbReference>
<dbReference type="SUPFAM" id="SSF56349">
    <property type="entry name" value="DNA breaking-rejoining enzymes"/>
    <property type="match status" value="1"/>
</dbReference>
<evidence type="ECO:0000256" key="3">
    <source>
        <dbReference type="ARBA" id="ARBA00023172"/>
    </source>
</evidence>
<feature type="domain" description="Tyr recombinase" evidence="5">
    <location>
        <begin position="160"/>
        <end position="328"/>
    </location>
</feature>
<dbReference type="InterPro" id="IPR044068">
    <property type="entry name" value="CB"/>
</dbReference>
<protein>
    <recommendedName>
        <fullName evidence="9">Integrase</fullName>
    </recommendedName>
</protein>
<dbReference type="AlphaFoldDB" id="A0A2U2AJW3"/>
<reference evidence="7 8" key="1">
    <citation type="journal article" date="2018" name="Genome Announc.">
        <title>Ignatzschineria cameli sp. nov., isolated from necrotic foot tissue of dromedaries (Camelus dromedarius) and associated maggots (Wohlfahrtia species) in Dubai.</title>
        <authorList>
            <person name="Tsang C.C."/>
            <person name="Tang J.Y."/>
            <person name="Fong J.Y."/>
            <person name="Kinne J."/>
            <person name="Lee H.H."/>
            <person name="Joseph M."/>
            <person name="Jose S."/>
            <person name="Schuster R.K."/>
            <person name="Tang Y."/>
            <person name="Sivakumar S."/>
            <person name="Chen J.H."/>
            <person name="Teng J.L."/>
            <person name="Lau S.K."/>
            <person name="Wernery U."/>
            <person name="Woo P.C."/>
        </authorList>
    </citation>
    <scope>NUCLEOTIDE SEQUENCE [LARGE SCALE GENOMIC DNA]</scope>
    <source>
        <strain evidence="7 8">KCTC 22643</strain>
    </source>
</reference>
<proteinExistence type="predicted"/>
<dbReference type="Proteomes" id="UP000244948">
    <property type="component" value="Unassembled WGS sequence"/>
</dbReference>